<keyword evidence="1" id="KW-1133">Transmembrane helix</keyword>
<proteinExistence type="predicted"/>
<protein>
    <recommendedName>
        <fullName evidence="3">VanZ-like domain-containing protein</fullName>
    </recommendedName>
</protein>
<sequence length="168" mass="19666">MFDTKISQQGELLRYRYVFVLICLIVLILVLDQKSKLGNLQDINVRGLIAYLVIVVVIFSVFMMRQTTKQKLSDNSWDIGHFLFYFGLAYFVPNNFLLVAILMVAWELFEDFMGFNAGKKAWIETDGKKMTDMIANTSGYYLGNLFFGRDSNHTDFKRRFKQYFGQKE</sequence>
<dbReference type="EMBL" id="MN739413">
    <property type="protein sequence ID" value="QHT03557.1"/>
    <property type="molecule type" value="Genomic_DNA"/>
</dbReference>
<accession>A0A6C0CH17</accession>
<name>A0A6C0CH17_9ZZZZ</name>
<reference evidence="2" key="1">
    <citation type="journal article" date="2020" name="Nature">
        <title>Giant virus diversity and host interactions through global metagenomics.</title>
        <authorList>
            <person name="Schulz F."/>
            <person name="Roux S."/>
            <person name="Paez-Espino D."/>
            <person name="Jungbluth S."/>
            <person name="Walsh D.A."/>
            <person name="Denef V.J."/>
            <person name="McMahon K.D."/>
            <person name="Konstantinidis K.T."/>
            <person name="Eloe-Fadrosh E.A."/>
            <person name="Kyrpides N.C."/>
            <person name="Woyke T."/>
        </authorList>
    </citation>
    <scope>NUCLEOTIDE SEQUENCE</scope>
    <source>
        <strain evidence="2">GVMAG-M-3300021079-18</strain>
    </source>
</reference>
<evidence type="ECO:0000256" key="1">
    <source>
        <dbReference type="SAM" id="Phobius"/>
    </source>
</evidence>
<organism evidence="2">
    <name type="scientific">viral metagenome</name>
    <dbReference type="NCBI Taxonomy" id="1070528"/>
    <lineage>
        <taxon>unclassified sequences</taxon>
        <taxon>metagenomes</taxon>
        <taxon>organismal metagenomes</taxon>
    </lineage>
</organism>
<keyword evidence="1" id="KW-0812">Transmembrane</keyword>
<feature type="transmembrane region" description="Helical" evidence="1">
    <location>
        <begin position="12"/>
        <end position="31"/>
    </location>
</feature>
<keyword evidence="1" id="KW-0472">Membrane</keyword>
<dbReference type="AlphaFoldDB" id="A0A6C0CH17"/>
<feature type="transmembrane region" description="Helical" evidence="1">
    <location>
        <begin position="82"/>
        <end position="106"/>
    </location>
</feature>
<feature type="transmembrane region" description="Helical" evidence="1">
    <location>
        <begin position="43"/>
        <end position="62"/>
    </location>
</feature>
<evidence type="ECO:0008006" key="3">
    <source>
        <dbReference type="Google" id="ProtNLM"/>
    </source>
</evidence>
<evidence type="ECO:0000313" key="2">
    <source>
        <dbReference type="EMBL" id="QHT03557.1"/>
    </source>
</evidence>